<dbReference type="PANTHER" id="PTHR37945:SF1">
    <property type="entry name" value="EXTRACELLULAR TUNGSTATE BINDING PROTEIN"/>
    <property type="match status" value="1"/>
</dbReference>
<evidence type="ECO:0000313" key="2">
    <source>
        <dbReference type="EMBL" id="SHE45943.1"/>
    </source>
</evidence>
<dbReference type="STRING" id="1120975.SAMN02746064_00555"/>
<keyword evidence="3" id="KW-1185">Reference proteome</keyword>
<sequence length="296" mass="32741">MSTFLSSKGLLRRAFVIFLTFILIFSFASCKSNNSNQNIGQPVPGLEDYSITLSTTTSVNDSGLLEYLIPMLKEDTGIEVNVLSQGTGQAIQTAVDGNADVILVHSKAAEEEFVKDGYGVERIELMYNYFIVIGPEGDPAGMESSGLSASKALKKLYEEEMIFVSRGDDSGTHKKELSLWKLEGIEPSGEWYISAGRGMGDVLIMASEMEGYALSDKATFLTMKEQLDLEILIEESEDLKNQYTLIEVSPKTHPDTNTQAVKAFIDWVTSEKTLRVIDEYGVSEYGEALFISNYHK</sequence>
<evidence type="ECO:0000313" key="3">
    <source>
        <dbReference type="Proteomes" id="UP000184251"/>
    </source>
</evidence>
<protein>
    <submittedName>
        <fullName evidence="2">Tungstate transport system substrate-binding protein</fullName>
    </submittedName>
</protein>
<evidence type="ECO:0000259" key="1">
    <source>
        <dbReference type="Pfam" id="PF12849"/>
    </source>
</evidence>
<accession>A0A1M4TN98</accession>
<dbReference type="Proteomes" id="UP000184251">
    <property type="component" value="Unassembled WGS sequence"/>
</dbReference>
<dbReference type="RefSeq" id="WP_084116861.1">
    <property type="nucleotide sequence ID" value="NZ_FQTU01000002.1"/>
</dbReference>
<dbReference type="InterPro" id="IPR024370">
    <property type="entry name" value="PBP_domain"/>
</dbReference>
<reference evidence="2 3" key="1">
    <citation type="submission" date="2016-11" db="EMBL/GenBank/DDBJ databases">
        <authorList>
            <person name="Jaros S."/>
            <person name="Januszkiewicz K."/>
            <person name="Wedrychowicz H."/>
        </authorList>
    </citation>
    <scope>NUCLEOTIDE SEQUENCE [LARGE SCALE GENOMIC DNA]</scope>
    <source>
        <strain evidence="2 3">DSM 14828</strain>
    </source>
</reference>
<proteinExistence type="predicted"/>
<gene>
    <name evidence="2" type="ORF">SAMN02746064_00555</name>
</gene>
<dbReference type="PANTHER" id="PTHR37945">
    <property type="entry name" value="EXTRACELLULAR TUNGSTATE BINDING PROTEIN"/>
    <property type="match status" value="1"/>
</dbReference>
<dbReference type="EMBL" id="FQTU01000002">
    <property type="protein sequence ID" value="SHE45943.1"/>
    <property type="molecule type" value="Genomic_DNA"/>
</dbReference>
<dbReference type="AlphaFoldDB" id="A0A1M4TN98"/>
<dbReference type="SUPFAM" id="SSF53850">
    <property type="entry name" value="Periplasmic binding protein-like II"/>
    <property type="match status" value="1"/>
</dbReference>
<dbReference type="Gene3D" id="3.40.190.10">
    <property type="entry name" value="Periplasmic binding protein-like II"/>
    <property type="match status" value="2"/>
</dbReference>
<dbReference type="OrthoDB" id="186379at2"/>
<organism evidence="2 3">
    <name type="scientific">Alkalibacter saccharofermentans DSM 14828</name>
    <dbReference type="NCBI Taxonomy" id="1120975"/>
    <lineage>
        <taxon>Bacteria</taxon>
        <taxon>Bacillati</taxon>
        <taxon>Bacillota</taxon>
        <taxon>Clostridia</taxon>
        <taxon>Eubacteriales</taxon>
        <taxon>Eubacteriaceae</taxon>
        <taxon>Alkalibacter</taxon>
    </lineage>
</organism>
<name>A0A1M4TN98_9FIRM</name>
<dbReference type="Pfam" id="PF12849">
    <property type="entry name" value="PBP_like_2"/>
    <property type="match status" value="1"/>
</dbReference>
<dbReference type="InterPro" id="IPR052738">
    <property type="entry name" value="ABC-Tungstate_binding"/>
</dbReference>
<feature type="domain" description="PBP" evidence="1">
    <location>
        <begin position="52"/>
        <end position="271"/>
    </location>
</feature>